<dbReference type="EMBL" id="VYZN01001977">
    <property type="protein sequence ID" value="KAE9521812.1"/>
    <property type="molecule type" value="Genomic_DNA"/>
</dbReference>
<dbReference type="Proteomes" id="UP000475862">
    <property type="component" value="Unassembled WGS sequence"/>
</dbReference>
<gene>
    <name evidence="1" type="ORF">AGLY_017783</name>
</gene>
<organism evidence="1 2">
    <name type="scientific">Aphis glycines</name>
    <name type="common">Soybean aphid</name>
    <dbReference type="NCBI Taxonomy" id="307491"/>
    <lineage>
        <taxon>Eukaryota</taxon>
        <taxon>Metazoa</taxon>
        <taxon>Ecdysozoa</taxon>
        <taxon>Arthropoda</taxon>
        <taxon>Hexapoda</taxon>
        <taxon>Insecta</taxon>
        <taxon>Pterygota</taxon>
        <taxon>Neoptera</taxon>
        <taxon>Paraneoptera</taxon>
        <taxon>Hemiptera</taxon>
        <taxon>Sternorrhyncha</taxon>
        <taxon>Aphidomorpha</taxon>
        <taxon>Aphidoidea</taxon>
        <taxon>Aphididae</taxon>
        <taxon>Aphidini</taxon>
        <taxon>Aphis</taxon>
        <taxon>Aphis</taxon>
    </lineage>
</organism>
<proteinExistence type="predicted"/>
<reference evidence="1 2" key="1">
    <citation type="submission" date="2019-08" db="EMBL/GenBank/DDBJ databases">
        <title>The genome of the soybean aphid Biotype 1, its phylome, world population structure and adaptation to the North American continent.</title>
        <authorList>
            <person name="Giordano R."/>
            <person name="Donthu R.K."/>
            <person name="Hernandez A.G."/>
            <person name="Wright C.L."/>
            <person name="Zimin A.V."/>
        </authorList>
    </citation>
    <scope>NUCLEOTIDE SEQUENCE [LARGE SCALE GENOMIC DNA]</scope>
    <source>
        <tissue evidence="1">Whole aphids</tissue>
    </source>
</reference>
<accession>A0A6G0SU67</accession>
<comment type="caution">
    <text evidence="1">The sequence shown here is derived from an EMBL/GenBank/DDBJ whole genome shotgun (WGS) entry which is preliminary data.</text>
</comment>
<keyword evidence="2" id="KW-1185">Reference proteome</keyword>
<dbReference type="AlphaFoldDB" id="A0A6G0SU67"/>
<protein>
    <submittedName>
        <fullName evidence="1">Uncharacterized protein</fullName>
    </submittedName>
</protein>
<sequence>MSQINNSSEVLGCENISSLYLYFSASDVICDIAMIVMRYNCFTSFQQVSHVTFFYSIINCQLKSNGKLEKCKTVVLDLTKDQMYKLQTFPARKFTRQLQGTYIVDTDNCNRSGKLVLEYSFAPTSYLVSMANTFRISSNNKIIYSSFKNGGLCFNDMNTPTFKLTYEELYIKFTSILTRPKIFYRYLKKKSGQVGTVLLYIRGWGGPRTKGTTLMKHPVLNFKLLATYTNIFMNYAYKIIYKHS</sequence>
<evidence type="ECO:0000313" key="1">
    <source>
        <dbReference type="EMBL" id="KAE9521812.1"/>
    </source>
</evidence>
<name>A0A6G0SU67_APHGL</name>
<evidence type="ECO:0000313" key="2">
    <source>
        <dbReference type="Proteomes" id="UP000475862"/>
    </source>
</evidence>